<evidence type="ECO:0000313" key="14">
    <source>
        <dbReference type="Proteomes" id="UP000808349"/>
    </source>
</evidence>
<dbReference type="Pfam" id="PF01544">
    <property type="entry name" value="CorA"/>
    <property type="match status" value="1"/>
</dbReference>
<dbReference type="FunFam" id="1.20.58.340:FF:000004">
    <property type="entry name" value="Magnesium transport protein CorA"/>
    <property type="match status" value="1"/>
</dbReference>
<dbReference type="Gene3D" id="3.30.460.20">
    <property type="entry name" value="CorA soluble domain-like"/>
    <property type="match status" value="1"/>
</dbReference>
<keyword evidence="6 12" id="KW-0460">Magnesium</keyword>
<proteinExistence type="inferred from homology"/>
<evidence type="ECO:0000256" key="2">
    <source>
        <dbReference type="ARBA" id="ARBA00009765"/>
    </source>
</evidence>
<keyword evidence="5 12" id="KW-0812">Transmembrane</keyword>
<comment type="similarity">
    <text evidence="2 12">Belongs to the CorA metal ion transporter (MIT) (TC 1.A.35) family.</text>
</comment>
<evidence type="ECO:0000256" key="7">
    <source>
        <dbReference type="ARBA" id="ARBA00022989"/>
    </source>
</evidence>
<evidence type="ECO:0000256" key="12">
    <source>
        <dbReference type="RuleBase" id="RU362010"/>
    </source>
</evidence>
<dbReference type="Gene3D" id="1.20.58.340">
    <property type="entry name" value="Magnesium transport protein CorA, transmembrane region"/>
    <property type="match status" value="2"/>
</dbReference>
<keyword evidence="4 12" id="KW-1003">Cell membrane</keyword>
<dbReference type="PANTHER" id="PTHR46494:SF1">
    <property type="entry name" value="CORA FAMILY METAL ION TRANSPORTER (EUROFUNG)"/>
    <property type="match status" value="1"/>
</dbReference>
<keyword evidence="9 12" id="KW-0472">Membrane</keyword>
<name>A0A9D7SC63_9BACT</name>
<evidence type="ECO:0000256" key="5">
    <source>
        <dbReference type="ARBA" id="ARBA00022692"/>
    </source>
</evidence>
<dbReference type="InterPro" id="IPR004488">
    <property type="entry name" value="Mg/Co-transport_prot_CorA"/>
</dbReference>
<keyword evidence="3 12" id="KW-0813">Transport</keyword>
<evidence type="ECO:0000313" key="13">
    <source>
        <dbReference type="EMBL" id="MBK9718955.1"/>
    </source>
</evidence>
<evidence type="ECO:0000256" key="3">
    <source>
        <dbReference type="ARBA" id="ARBA00022448"/>
    </source>
</evidence>
<dbReference type="EMBL" id="JADKFW010000014">
    <property type="protein sequence ID" value="MBK9718955.1"/>
    <property type="molecule type" value="Genomic_DNA"/>
</dbReference>
<dbReference type="SUPFAM" id="SSF144083">
    <property type="entry name" value="Magnesium transport protein CorA, transmembrane region"/>
    <property type="match status" value="1"/>
</dbReference>
<dbReference type="PANTHER" id="PTHR46494">
    <property type="entry name" value="CORA FAMILY METAL ION TRANSPORTER (EUROFUNG)"/>
    <property type="match status" value="1"/>
</dbReference>
<dbReference type="NCBIfam" id="TIGR00383">
    <property type="entry name" value="corA"/>
    <property type="match status" value="1"/>
</dbReference>
<accession>A0A9D7SC63</accession>
<dbReference type="InterPro" id="IPR045861">
    <property type="entry name" value="CorA_cytoplasmic_dom"/>
</dbReference>
<dbReference type="InterPro" id="IPR002523">
    <property type="entry name" value="MgTranspt_CorA/ZnTranspt_ZntB"/>
</dbReference>
<dbReference type="GO" id="GO:0000287">
    <property type="term" value="F:magnesium ion binding"/>
    <property type="evidence" value="ECO:0007669"/>
    <property type="project" value="TreeGrafter"/>
</dbReference>
<keyword evidence="7 12" id="KW-1133">Transmembrane helix</keyword>
<comment type="catalytic activity">
    <reaction evidence="10">
        <text>Mg(2+)(in) = Mg(2+)(out)</text>
        <dbReference type="Rhea" id="RHEA:29827"/>
        <dbReference type="ChEBI" id="CHEBI:18420"/>
    </reaction>
</comment>
<dbReference type="Proteomes" id="UP000808349">
    <property type="component" value="Unassembled WGS sequence"/>
</dbReference>
<dbReference type="AlphaFoldDB" id="A0A9D7SC63"/>
<evidence type="ECO:0000256" key="6">
    <source>
        <dbReference type="ARBA" id="ARBA00022842"/>
    </source>
</evidence>
<keyword evidence="8 12" id="KW-0406">Ion transport</keyword>
<comment type="function">
    <text evidence="11">Mediates influx of magnesium ions. Alternates between open and closed states. Activated by low cytoplasmic Mg(2+) levels. Inactive when cytoplasmic Mg(2+) levels are high.</text>
</comment>
<evidence type="ECO:0000256" key="11">
    <source>
        <dbReference type="ARBA" id="ARBA00045497"/>
    </source>
</evidence>
<dbReference type="SUPFAM" id="SSF143865">
    <property type="entry name" value="CorA soluble domain-like"/>
    <property type="match status" value="1"/>
</dbReference>
<evidence type="ECO:0000256" key="10">
    <source>
        <dbReference type="ARBA" id="ARBA00034269"/>
    </source>
</evidence>
<dbReference type="GO" id="GO:0050897">
    <property type="term" value="F:cobalt ion binding"/>
    <property type="evidence" value="ECO:0007669"/>
    <property type="project" value="TreeGrafter"/>
</dbReference>
<dbReference type="GO" id="GO:0005886">
    <property type="term" value="C:plasma membrane"/>
    <property type="evidence" value="ECO:0007669"/>
    <property type="project" value="UniProtKB-SubCell"/>
</dbReference>
<dbReference type="GO" id="GO:0015095">
    <property type="term" value="F:magnesium ion transmembrane transporter activity"/>
    <property type="evidence" value="ECO:0007669"/>
    <property type="project" value="UniProtKB-UniRule"/>
</dbReference>
<evidence type="ECO:0000256" key="1">
    <source>
        <dbReference type="ARBA" id="ARBA00004651"/>
    </source>
</evidence>
<comment type="subcellular location">
    <subcellularLocation>
        <location evidence="1">Cell membrane</location>
        <topology evidence="1">Multi-pass membrane protein</topology>
    </subcellularLocation>
    <subcellularLocation>
        <location evidence="12">Membrane</location>
        <topology evidence="12">Multi-pass membrane protein</topology>
    </subcellularLocation>
</comment>
<reference evidence="13 14" key="1">
    <citation type="submission" date="2020-10" db="EMBL/GenBank/DDBJ databases">
        <title>Connecting structure to function with the recovery of over 1000 high-quality activated sludge metagenome-assembled genomes encoding full-length rRNA genes using long-read sequencing.</title>
        <authorList>
            <person name="Singleton C.M."/>
            <person name="Petriglieri F."/>
            <person name="Kristensen J.M."/>
            <person name="Kirkegaard R.H."/>
            <person name="Michaelsen T.Y."/>
            <person name="Andersen M.H."/>
            <person name="Karst S.M."/>
            <person name="Dueholm M.S."/>
            <person name="Nielsen P.H."/>
            <person name="Albertsen M."/>
        </authorList>
    </citation>
    <scope>NUCLEOTIDE SEQUENCE [LARGE SCALE GENOMIC DNA]</scope>
    <source>
        <strain evidence="13">Ribe_18-Q3-R11-54_BAT3C.373</strain>
    </source>
</reference>
<feature type="transmembrane region" description="Helical" evidence="12">
    <location>
        <begin position="321"/>
        <end position="341"/>
    </location>
</feature>
<dbReference type="CDD" id="cd12828">
    <property type="entry name" value="TmCorA-like_1"/>
    <property type="match status" value="1"/>
</dbReference>
<evidence type="ECO:0000256" key="4">
    <source>
        <dbReference type="ARBA" id="ARBA00022475"/>
    </source>
</evidence>
<dbReference type="GO" id="GO:0015087">
    <property type="term" value="F:cobalt ion transmembrane transporter activity"/>
    <property type="evidence" value="ECO:0007669"/>
    <property type="project" value="UniProtKB-UniRule"/>
</dbReference>
<evidence type="ECO:0000256" key="8">
    <source>
        <dbReference type="ARBA" id="ARBA00023065"/>
    </source>
</evidence>
<protein>
    <recommendedName>
        <fullName evidence="12">Magnesium transport protein CorA</fullName>
    </recommendedName>
</protein>
<feature type="transmembrane region" description="Helical" evidence="12">
    <location>
        <begin position="289"/>
        <end position="309"/>
    </location>
</feature>
<evidence type="ECO:0000256" key="9">
    <source>
        <dbReference type="ARBA" id="ARBA00023136"/>
    </source>
</evidence>
<organism evidence="13 14">
    <name type="scientific">Candidatus Defluviibacterium haderslevense</name>
    <dbReference type="NCBI Taxonomy" id="2981993"/>
    <lineage>
        <taxon>Bacteria</taxon>
        <taxon>Pseudomonadati</taxon>
        <taxon>Bacteroidota</taxon>
        <taxon>Saprospiria</taxon>
        <taxon>Saprospirales</taxon>
        <taxon>Saprospiraceae</taxon>
        <taxon>Candidatus Defluviibacterium</taxon>
    </lineage>
</organism>
<comment type="caution">
    <text evidence="13">The sequence shown here is derived from an EMBL/GenBank/DDBJ whole genome shotgun (WGS) entry which is preliminary data.</text>
</comment>
<sequence length="347" mass="40979">MSKRKKTGMSPGSIIFTGQKKLDHPEIISLEYETEIVKNIKLDDILNKPQSLHTNLWIDVHGIHDVALIKDIGDHFMIHKLVLEDIADPSQRTKIEPYDMGIFAIINNLNYDVEAKQLKQEQIAIFFTKNWLVDFQEHPDDTFLPIRNRLMVEHSRLRMLRCDYLFYALLDYIVDCYFLVTDAFDAEITDLEEKVHLAHTEDLINRVYKIRSNLLKFRKFIYPLREEIGKIKKLEGSCIETSNLIYFRDLEDHITHITEIVDNQRELLNGIKDLAINQTSLNMNKDIKWLTVISTISIPILFLTGVYGMNFKFMPELEWHYGYLLWWVSTISIICTLILYFNRKKMF</sequence>
<dbReference type="InterPro" id="IPR045863">
    <property type="entry name" value="CorA_TM1_TM2"/>
</dbReference>
<gene>
    <name evidence="12 13" type="primary">corA</name>
    <name evidence="13" type="ORF">IPO85_15870</name>
</gene>